<evidence type="ECO:0000313" key="8">
    <source>
        <dbReference type="EnsemblPlants" id="OMERI04G05330.1"/>
    </source>
</evidence>
<keyword evidence="9" id="KW-1185">Reference proteome</keyword>
<dbReference type="Gene3D" id="2.20.25.80">
    <property type="entry name" value="WRKY domain"/>
    <property type="match status" value="1"/>
</dbReference>
<sequence>MPLWAGSLSTCRNTSSSCAAAAACADQYSTATPDNSSVTFGDDEADNESHCSEGDEPEAQGWKEDADNEGSSGGMGGGAGGKPVRKPRLVVHTLSDIDIDILDDGFPWRKYGQKVVKGNPNPRSYYKCTTVGCLVWKPVEQASHDTRAVITTYAGAVVQRDPAIGRLRPAGALHPRDAPQPRLPLWNYGGYGAGAAFQRTKDKPRDDLFVESLLY</sequence>
<keyword evidence="2" id="KW-0805">Transcription regulation</keyword>
<dbReference type="Gramene" id="OMERI04G05330.1">
    <property type="protein sequence ID" value="OMERI04G05330.1"/>
    <property type="gene ID" value="OMERI04G05330"/>
</dbReference>
<feature type="domain" description="WRKY" evidence="7">
    <location>
        <begin position="97"/>
        <end position="162"/>
    </location>
</feature>
<dbReference type="SUPFAM" id="SSF118290">
    <property type="entry name" value="WRKY DNA-binding domain"/>
    <property type="match status" value="1"/>
</dbReference>
<dbReference type="eggNOG" id="ENOG502QRXJ">
    <property type="taxonomic scope" value="Eukaryota"/>
</dbReference>
<dbReference type="InterPro" id="IPR044810">
    <property type="entry name" value="WRKY_plant"/>
</dbReference>
<organism evidence="8">
    <name type="scientific">Oryza meridionalis</name>
    <dbReference type="NCBI Taxonomy" id="40149"/>
    <lineage>
        <taxon>Eukaryota</taxon>
        <taxon>Viridiplantae</taxon>
        <taxon>Streptophyta</taxon>
        <taxon>Embryophyta</taxon>
        <taxon>Tracheophyta</taxon>
        <taxon>Spermatophyta</taxon>
        <taxon>Magnoliopsida</taxon>
        <taxon>Liliopsida</taxon>
        <taxon>Poales</taxon>
        <taxon>Poaceae</taxon>
        <taxon>BOP clade</taxon>
        <taxon>Oryzoideae</taxon>
        <taxon>Oryzeae</taxon>
        <taxon>Oryzinae</taxon>
        <taxon>Oryza</taxon>
    </lineage>
</organism>
<dbReference type="InterPro" id="IPR036576">
    <property type="entry name" value="WRKY_dom_sf"/>
</dbReference>
<dbReference type="PANTHER" id="PTHR31221:SF96">
    <property type="entry name" value="OS05G0343400 PROTEIN"/>
    <property type="match status" value="1"/>
</dbReference>
<comment type="subcellular location">
    <subcellularLocation>
        <location evidence="1">Nucleus</location>
    </subcellularLocation>
</comment>
<evidence type="ECO:0000259" key="7">
    <source>
        <dbReference type="PROSITE" id="PS50811"/>
    </source>
</evidence>
<feature type="compositionally biased region" description="Polar residues" evidence="6">
    <location>
        <begin position="30"/>
        <end position="39"/>
    </location>
</feature>
<dbReference type="STRING" id="40149.A0A0E0DBV8"/>
<dbReference type="GO" id="GO:0043565">
    <property type="term" value="F:sequence-specific DNA binding"/>
    <property type="evidence" value="ECO:0007669"/>
    <property type="project" value="InterPro"/>
</dbReference>
<keyword evidence="4" id="KW-0804">Transcription</keyword>
<keyword evidence="3" id="KW-0238">DNA-binding</keyword>
<evidence type="ECO:0000313" key="9">
    <source>
        <dbReference type="Proteomes" id="UP000008021"/>
    </source>
</evidence>
<dbReference type="AlphaFoldDB" id="A0A0E0DBV8"/>
<evidence type="ECO:0000256" key="6">
    <source>
        <dbReference type="SAM" id="MobiDB-lite"/>
    </source>
</evidence>
<feature type="compositionally biased region" description="Gly residues" evidence="6">
    <location>
        <begin position="71"/>
        <end position="81"/>
    </location>
</feature>
<dbReference type="GO" id="GO:0003700">
    <property type="term" value="F:DNA-binding transcription factor activity"/>
    <property type="evidence" value="ECO:0007669"/>
    <property type="project" value="InterPro"/>
</dbReference>
<protein>
    <recommendedName>
        <fullName evidence="7">WRKY domain-containing protein</fullName>
    </recommendedName>
</protein>
<evidence type="ECO:0000256" key="5">
    <source>
        <dbReference type="ARBA" id="ARBA00023242"/>
    </source>
</evidence>
<dbReference type="GO" id="GO:0005634">
    <property type="term" value="C:nucleus"/>
    <property type="evidence" value="ECO:0007669"/>
    <property type="project" value="UniProtKB-SubCell"/>
</dbReference>
<reference evidence="8" key="2">
    <citation type="submission" date="2018-05" db="EMBL/GenBank/DDBJ databases">
        <title>OmerRS3 (Oryza meridionalis Reference Sequence Version 3).</title>
        <authorList>
            <person name="Zhang J."/>
            <person name="Kudrna D."/>
            <person name="Lee S."/>
            <person name="Talag J."/>
            <person name="Welchert J."/>
            <person name="Wing R.A."/>
        </authorList>
    </citation>
    <scope>NUCLEOTIDE SEQUENCE [LARGE SCALE GENOMIC DNA]</scope>
    <source>
        <strain evidence="8">cv. OR44</strain>
    </source>
</reference>
<reference evidence="8" key="1">
    <citation type="submission" date="2015-04" db="UniProtKB">
        <authorList>
            <consortium name="EnsemblPlants"/>
        </authorList>
    </citation>
    <scope>IDENTIFICATION</scope>
</reference>
<evidence type="ECO:0000256" key="4">
    <source>
        <dbReference type="ARBA" id="ARBA00023163"/>
    </source>
</evidence>
<evidence type="ECO:0000256" key="3">
    <source>
        <dbReference type="ARBA" id="ARBA00023125"/>
    </source>
</evidence>
<dbReference type="SMART" id="SM00774">
    <property type="entry name" value="WRKY"/>
    <property type="match status" value="1"/>
</dbReference>
<dbReference type="Proteomes" id="UP000008021">
    <property type="component" value="Chromosome 4"/>
</dbReference>
<evidence type="ECO:0000256" key="2">
    <source>
        <dbReference type="ARBA" id="ARBA00023015"/>
    </source>
</evidence>
<dbReference type="PROSITE" id="PS50811">
    <property type="entry name" value="WRKY"/>
    <property type="match status" value="1"/>
</dbReference>
<accession>A0A0E0DBV8</accession>
<feature type="region of interest" description="Disordered" evidence="6">
    <location>
        <begin position="30"/>
        <end position="85"/>
    </location>
</feature>
<dbReference type="EnsemblPlants" id="OMERI04G05330.1">
    <property type="protein sequence ID" value="OMERI04G05330.1"/>
    <property type="gene ID" value="OMERI04G05330"/>
</dbReference>
<proteinExistence type="predicted"/>
<evidence type="ECO:0000256" key="1">
    <source>
        <dbReference type="ARBA" id="ARBA00004123"/>
    </source>
</evidence>
<keyword evidence="5" id="KW-0539">Nucleus</keyword>
<dbReference type="Pfam" id="PF03106">
    <property type="entry name" value="WRKY"/>
    <property type="match status" value="1"/>
</dbReference>
<dbReference type="InterPro" id="IPR003657">
    <property type="entry name" value="WRKY_dom"/>
</dbReference>
<dbReference type="PANTHER" id="PTHR31221">
    <property type="entry name" value="WRKY TRANSCRIPTION FACTOR PROTEIN 1-RELATED"/>
    <property type="match status" value="1"/>
</dbReference>
<name>A0A0E0DBV8_9ORYZ</name>
<dbReference type="HOGENOM" id="CLU_012086_6_0_1"/>